<evidence type="ECO:0000256" key="5">
    <source>
        <dbReference type="ARBA" id="ARBA00022989"/>
    </source>
</evidence>
<dbReference type="EMBL" id="JAYXNZ010000002">
    <property type="protein sequence ID" value="MEC7057235.1"/>
    <property type="molecule type" value="Genomic_DNA"/>
</dbReference>
<feature type="transmembrane region" description="Helical" evidence="8">
    <location>
        <begin position="22"/>
        <end position="46"/>
    </location>
</feature>
<evidence type="ECO:0000313" key="11">
    <source>
        <dbReference type="Proteomes" id="UP001353952"/>
    </source>
</evidence>
<evidence type="ECO:0000256" key="8">
    <source>
        <dbReference type="SAM" id="Phobius"/>
    </source>
</evidence>
<dbReference type="PANTHER" id="PTHR42718:SF46">
    <property type="entry name" value="BLR6921 PROTEIN"/>
    <property type="match status" value="1"/>
</dbReference>
<gene>
    <name evidence="10" type="ORF">RFN57_33850</name>
</gene>
<feature type="transmembrane region" description="Helical" evidence="8">
    <location>
        <begin position="90"/>
        <end position="108"/>
    </location>
</feature>
<keyword evidence="5 8" id="KW-1133">Transmembrane helix</keyword>
<feature type="transmembrane region" description="Helical" evidence="8">
    <location>
        <begin position="61"/>
        <end position="78"/>
    </location>
</feature>
<feature type="transmembrane region" description="Helical" evidence="8">
    <location>
        <begin position="340"/>
        <end position="360"/>
    </location>
</feature>
<dbReference type="PROSITE" id="PS50850">
    <property type="entry name" value="MFS"/>
    <property type="match status" value="1"/>
</dbReference>
<feature type="transmembrane region" description="Helical" evidence="8">
    <location>
        <begin position="280"/>
        <end position="302"/>
    </location>
</feature>
<feature type="transmembrane region" description="Helical" evidence="8">
    <location>
        <begin position="176"/>
        <end position="198"/>
    </location>
</feature>
<feature type="transmembrane region" description="Helical" evidence="8">
    <location>
        <begin position="120"/>
        <end position="138"/>
    </location>
</feature>
<evidence type="ECO:0000256" key="4">
    <source>
        <dbReference type="ARBA" id="ARBA00022692"/>
    </source>
</evidence>
<feature type="transmembrane region" description="Helical" evidence="8">
    <location>
        <begin position="314"/>
        <end position="333"/>
    </location>
</feature>
<dbReference type="Pfam" id="PF07690">
    <property type="entry name" value="MFS_1"/>
    <property type="match status" value="1"/>
</dbReference>
<feature type="domain" description="Major facilitator superfamily (MFS) profile" evidence="9">
    <location>
        <begin position="24"/>
        <end position="484"/>
    </location>
</feature>
<dbReference type="Gene3D" id="1.20.1250.20">
    <property type="entry name" value="MFS general substrate transporter like domains"/>
    <property type="match status" value="1"/>
</dbReference>
<feature type="transmembrane region" description="Helical" evidence="8">
    <location>
        <begin position="241"/>
        <end position="259"/>
    </location>
</feature>
<evidence type="ECO:0000256" key="2">
    <source>
        <dbReference type="ARBA" id="ARBA00022448"/>
    </source>
</evidence>
<keyword evidence="2" id="KW-0813">Transport</keyword>
<dbReference type="InterPro" id="IPR011701">
    <property type="entry name" value="MFS"/>
</dbReference>
<evidence type="ECO:0000256" key="3">
    <source>
        <dbReference type="ARBA" id="ARBA00022475"/>
    </source>
</evidence>
<keyword evidence="3" id="KW-1003">Cell membrane</keyword>
<evidence type="ECO:0000259" key="9">
    <source>
        <dbReference type="PROSITE" id="PS50850"/>
    </source>
</evidence>
<feature type="transmembrane region" description="Helical" evidence="8">
    <location>
        <begin position="380"/>
        <end position="398"/>
    </location>
</feature>
<protein>
    <submittedName>
        <fullName evidence="10">MFS transporter</fullName>
    </submittedName>
</protein>
<comment type="caution">
    <text evidence="10">The sequence shown here is derived from an EMBL/GenBank/DDBJ whole genome shotgun (WGS) entry which is preliminary data.</text>
</comment>
<proteinExistence type="predicted"/>
<keyword evidence="11" id="KW-1185">Reference proteome</keyword>
<dbReference type="Gene3D" id="1.20.1720.10">
    <property type="entry name" value="Multidrug resistance protein D"/>
    <property type="match status" value="1"/>
</dbReference>
<dbReference type="SUPFAM" id="SSF103473">
    <property type="entry name" value="MFS general substrate transporter"/>
    <property type="match status" value="1"/>
</dbReference>
<keyword evidence="7" id="KW-0046">Antibiotic resistance</keyword>
<evidence type="ECO:0000313" key="10">
    <source>
        <dbReference type="EMBL" id="MEC7057235.1"/>
    </source>
</evidence>
<comment type="subcellular location">
    <subcellularLocation>
        <location evidence="1">Cell membrane</location>
        <topology evidence="1">Multi-pass membrane protein</topology>
    </subcellularLocation>
</comment>
<keyword evidence="4 8" id="KW-0812">Transmembrane</keyword>
<dbReference type="InterPro" id="IPR036259">
    <property type="entry name" value="MFS_trans_sf"/>
</dbReference>
<dbReference type="CDD" id="cd17321">
    <property type="entry name" value="MFS_MMR_MDR_like"/>
    <property type="match status" value="1"/>
</dbReference>
<evidence type="ECO:0000256" key="7">
    <source>
        <dbReference type="ARBA" id="ARBA00023251"/>
    </source>
</evidence>
<evidence type="ECO:0000256" key="6">
    <source>
        <dbReference type="ARBA" id="ARBA00023136"/>
    </source>
</evidence>
<sequence length="497" mass="51513">MRVAVTDIKHEAPPPTRSTKRWWTLPVVSLAQLMVVLDATIVNIALPSAQETLGMTDTDRHWVITAYALAFGGLLLVGGRVCSAIGHRRAFSIGLAGFALASALGGAADNAGTLFAARAGQGVFAALLAPAALSLLILTFTDGRERGKAFGVFAGVGAGGAALGVVAGGLLTEYANWRWCLYINIPMTAITLLGVPLILRDHPGGSLRNLDVPGVLLSAAGLVSLVYGFTQAEPHGWGDPTVLALLIGGVLLLALFVLVEARTRHPLLPLRILLHRVRGTAFVSVCLMFAAMFGFYLFVSYYTQTILGYSPVKAGMTLLVNAVSTTVGAMLIAGKLHRRVAPNVLIAGSLLSSAAGMLILTQLEVDSSNVFPVYLTPSMILTGIGLGCLLATATNMATVQLDPAEAGVASAAYNTVQQVGAAFGTALLNSIATSVTTSYLKDHGNGTDAVNTGTVQGYTVALWVAFGILVGGALLVGLLSRGGQRTPRPEEVVEATG</sequence>
<reference evidence="10 11" key="1">
    <citation type="submission" date="2024-01" db="EMBL/GenBank/DDBJ databases">
        <title>Genome analysis.</title>
        <authorList>
            <person name="Zhang K."/>
        </authorList>
    </citation>
    <scope>NUCLEOTIDE SEQUENCE [LARGE SCALE GENOMIC DNA]</scope>
    <source>
        <strain evidence="10 11">CGMCC 4.1753</strain>
    </source>
</reference>
<accession>A0ABU6M641</accession>
<feature type="transmembrane region" description="Helical" evidence="8">
    <location>
        <begin position="460"/>
        <end position="479"/>
    </location>
</feature>
<dbReference type="PANTHER" id="PTHR42718">
    <property type="entry name" value="MAJOR FACILITATOR SUPERFAMILY MULTIDRUG TRANSPORTER MFSC"/>
    <property type="match status" value="1"/>
</dbReference>
<dbReference type="Proteomes" id="UP001353952">
    <property type="component" value="Unassembled WGS sequence"/>
</dbReference>
<organism evidence="10 11">
    <name type="scientific">Streptomyces violaceochromogenes</name>
    <dbReference type="NCBI Taxonomy" id="67377"/>
    <lineage>
        <taxon>Bacteria</taxon>
        <taxon>Bacillati</taxon>
        <taxon>Actinomycetota</taxon>
        <taxon>Actinomycetes</taxon>
        <taxon>Kitasatosporales</taxon>
        <taxon>Streptomycetaceae</taxon>
        <taxon>Streptomyces</taxon>
    </lineage>
</organism>
<feature type="transmembrane region" description="Helical" evidence="8">
    <location>
        <begin position="419"/>
        <end position="440"/>
    </location>
</feature>
<dbReference type="InterPro" id="IPR020846">
    <property type="entry name" value="MFS_dom"/>
</dbReference>
<feature type="transmembrane region" description="Helical" evidence="8">
    <location>
        <begin position="210"/>
        <end position="229"/>
    </location>
</feature>
<evidence type="ECO:0000256" key="1">
    <source>
        <dbReference type="ARBA" id="ARBA00004651"/>
    </source>
</evidence>
<feature type="transmembrane region" description="Helical" evidence="8">
    <location>
        <begin position="150"/>
        <end position="170"/>
    </location>
</feature>
<keyword evidence="6 8" id="KW-0472">Membrane</keyword>
<name>A0ABU6M641_9ACTN</name>